<accession>A0ABV3UZN9</accession>
<evidence type="ECO:0000313" key="4">
    <source>
        <dbReference type="Proteomes" id="UP001558481"/>
    </source>
</evidence>
<dbReference type="EMBL" id="JAYWLU010000003">
    <property type="protein sequence ID" value="MEX3593929.1"/>
    <property type="molecule type" value="Genomic_DNA"/>
</dbReference>
<dbReference type="InterPro" id="IPR025326">
    <property type="entry name" value="DUF4232"/>
</dbReference>
<comment type="caution">
    <text evidence="3">The sequence shown here is derived from an EMBL/GenBank/DDBJ whole genome shotgun (WGS) entry which is preliminary data.</text>
</comment>
<keyword evidence="4" id="KW-1185">Reference proteome</keyword>
<feature type="compositionally biased region" description="Low complexity" evidence="1">
    <location>
        <begin position="45"/>
        <end position="112"/>
    </location>
</feature>
<dbReference type="Proteomes" id="UP001558481">
    <property type="component" value="Unassembled WGS sequence"/>
</dbReference>
<organism evidence="3 4">
    <name type="scientific">Kocuria carniphila</name>
    <dbReference type="NCBI Taxonomy" id="262208"/>
    <lineage>
        <taxon>Bacteria</taxon>
        <taxon>Bacillati</taxon>
        <taxon>Actinomycetota</taxon>
        <taxon>Actinomycetes</taxon>
        <taxon>Micrococcales</taxon>
        <taxon>Micrococcaceae</taxon>
        <taxon>Kocuria</taxon>
    </lineage>
</organism>
<protein>
    <submittedName>
        <fullName evidence="3">DUF4232 domain-containing protein</fullName>
    </submittedName>
</protein>
<name>A0ABV3UZN9_9MICC</name>
<feature type="domain" description="DUF4232" evidence="2">
    <location>
        <begin position="151"/>
        <end position="280"/>
    </location>
</feature>
<reference evidence="3 4" key="1">
    <citation type="journal article" date="2024" name="Fungal Genet. Biol.">
        <title>The porcine skin microbiome exhibits broad fungal antagonism.</title>
        <authorList>
            <person name="De La Cruz K.F."/>
            <person name="Townsend E.C."/>
            <person name="Alex Cheong J.Z."/>
            <person name="Salamzade R."/>
            <person name="Liu A."/>
            <person name="Sandstrom S."/>
            <person name="Davila E."/>
            <person name="Huang L."/>
            <person name="Xu K.H."/>
            <person name="Wu S.Y."/>
            <person name="Meudt J.J."/>
            <person name="Shanmuganayagam D."/>
            <person name="Gibson A.L.F."/>
            <person name="Kalan L.R."/>
        </authorList>
    </citation>
    <scope>NUCLEOTIDE SEQUENCE [LARGE SCALE GENOMIC DNA]</scope>
    <source>
        <strain evidence="3 4">LK2625</strain>
    </source>
</reference>
<dbReference type="RefSeq" id="WP_095796258.1">
    <property type="nucleotide sequence ID" value="NZ_JAYWLU010000003.1"/>
</dbReference>
<evidence type="ECO:0000256" key="1">
    <source>
        <dbReference type="SAM" id="MobiDB-lite"/>
    </source>
</evidence>
<evidence type="ECO:0000313" key="3">
    <source>
        <dbReference type="EMBL" id="MEX3593929.1"/>
    </source>
</evidence>
<evidence type="ECO:0000259" key="2">
    <source>
        <dbReference type="Pfam" id="PF14016"/>
    </source>
</evidence>
<dbReference type="PROSITE" id="PS51257">
    <property type="entry name" value="PROKAR_LIPOPROTEIN"/>
    <property type="match status" value="1"/>
</dbReference>
<dbReference type="Pfam" id="PF14016">
    <property type="entry name" value="DUF4232"/>
    <property type="match status" value="1"/>
</dbReference>
<gene>
    <name evidence="3" type="ORF">VVR66_04305</name>
</gene>
<sequence length="284" mass="28102">MRRITLAPQSSRTGTRPVMIATGLAAVLFLSACGGGDDTANDEQSATQSPSASVSATPSASPSATTSETRSESPSAQVSPEPTESAAEASETSEDTPVAAPEETAAAPEGPAAPEPERTASAPELGMPPATPFTPPATDGQSKPGAQAGACSVSQLSGNVTPNQGAAGSVLASVNLTNTGNEPCVLHGYPGVSFVDQNGGTVGAPAARDGALAGTAVTLQPGQSASAPLKITQPGAIGQLCNPQQADGFRVYPPGSHQSLLLSYPGEACGNPKIDQLQVRGFGS</sequence>
<proteinExistence type="predicted"/>
<feature type="region of interest" description="Disordered" evidence="1">
    <location>
        <begin position="34"/>
        <end position="150"/>
    </location>
</feature>